<dbReference type="OrthoDB" id="5958943at2759"/>
<dbReference type="Gene3D" id="3.40.50.720">
    <property type="entry name" value="NAD(P)-binding Rossmann-like Domain"/>
    <property type="match status" value="1"/>
</dbReference>
<dbReference type="InterPro" id="IPR036291">
    <property type="entry name" value="NAD(P)-bd_dom_sf"/>
</dbReference>
<keyword evidence="1" id="KW-0520">NAD</keyword>
<keyword evidence="4" id="KW-1185">Reference proteome</keyword>
<organism evidence="3 4">
    <name type="scientific">Protopolystoma xenopodis</name>
    <dbReference type="NCBI Taxonomy" id="117903"/>
    <lineage>
        <taxon>Eukaryota</taxon>
        <taxon>Metazoa</taxon>
        <taxon>Spiralia</taxon>
        <taxon>Lophotrochozoa</taxon>
        <taxon>Platyhelminthes</taxon>
        <taxon>Monogenea</taxon>
        <taxon>Polyopisthocotylea</taxon>
        <taxon>Polystomatidea</taxon>
        <taxon>Polystomatidae</taxon>
        <taxon>Protopolystoma</taxon>
    </lineage>
</organism>
<evidence type="ECO:0000313" key="4">
    <source>
        <dbReference type="Proteomes" id="UP000784294"/>
    </source>
</evidence>
<dbReference type="PANTHER" id="PTHR43561:SF3">
    <property type="entry name" value="HYDROXYACYL-COENZYME A DEHYDROGENASE, MITOCHONDRIAL"/>
    <property type="match status" value="1"/>
</dbReference>
<name>A0A448WHE8_9PLAT</name>
<proteinExistence type="predicted"/>
<reference evidence="3" key="1">
    <citation type="submission" date="2018-11" db="EMBL/GenBank/DDBJ databases">
        <authorList>
            <consortium name="Pathogen Informatics"/>
        </authorList>
    </citation>
    <scope>NUCLEOTIDE SEQUENCE</scope>
</reference>
<evidence type="ECO:0000313" key="3">
    <source>
        <dbReference type="EMBL" id="VEL11827.1"/>
    </source>
</evidence>
<accession>A0A448WHE8</accession>
<dbReference type="GO" id="GO:0005739">
    <property type="term" value="C:mitochondrion"/>
    <property type="evidence" value="ECO:0007669"/>
    <property type="project" value="TreeGrafter"/>
</dbReference>
<dbReference type="EMBL" id="CAAALY010012989">
    <property type="protein sequence ID" value="VEL11827.1"/>
    <property type="molecule type" value="Genomic_DNA"/>
</dbReference>
<dbReference type="GO" id="GO:0006635">
    <property type="term" value="P:fatty acid beta-oxidation"/>
    <property type="evidence" value="ECO:0007669"/>
    <property type="project" value="TreeGrafter"/>
</dbReference>
<dbReference type="SUPFAM" id="SSF51735">
    <property type="entry name" value="NAD(P)-binding Rossmann-fold domains"/>
    <property type="match status" value="1"/>
</dbReference>
<evidence type="ECO:0000259" key="2">
    <source>
        <dbReference type="Pfam" id="PF02737"/>
    </source>
</evidence>
<dbReference type="Proteomes" id="UP000784294">
    <property type="component" value="Unassembled WGS sequence"/>
</dbReference>
<feature type="domain" description="3-hydroxyacyl-CoA dehydrogenase NAD binding" evidence="2">
    <location>
        <begin position="23"/>
        <end position="126"/>
    </location>
</feature>
<dbReference type="InterPro" id="IPR052242">
    <property type="entry name" value="Mito_3-hydroxyacyl-CoA_DH"/>
</dbReference>
<dbReference type="AlphaFoldDB" id="A0A448WHE8"/>
<comment type="caution">
    <text evidence="3">The sequence shown here is derived from an EMBL/GenBank/DDBJ whole genome shotgun (WGS) entry which is preliminary data.</text>
</comment>
<dbReference type="InterPro" id="IPR006176">
    <property type="entry name" value="3-OHacyl-CoA_DH_NAD-bd"/>
</dbReference>
<protein>
    <recommendedName>
        <fullName evidence="2">3-hydroxyacyl-CoA dehydrogenase NAD binding domain-containing protein</fullName>
    </recommendedName>
</protein>
<evidence type="ECO:0000256" key="1">
    <source>
        <dbReference type="ARBA" id="ARBA00023027"/>
    </source>
</evidence>
<dbReference type="GO" id="GO:0070403">
    <property type="term" value="F:NAD+ binding"/>
    <property type="evidence" value="ECO:0007669"/>
    <property type="project" value="InterPro"/>
</dbReference>
<dbReference type="Pfam" id="PF02737">
    <property type="entry name" value="3HCDH_N"/>
    <property type="match status" value="1"/>
</dbReference>
<sequence length="126" mass="13699">MLTSLLRRNVFTNFSTGSRNIKTITVIGAGLMGAGITQISAQNGYSVRLVDRQDNLLQKSLGSLENSLKRVAKKKFSDDLPASKKFVSDILSNVTVSTDPKSAVVGSDLVIEAIVENLQVKRDLFK</sequence>
<gene>
    <name evidence="3" type="ORF">PXEA_LOCUS5267</name>
</gene>
<dbReference type="PANTHER" id="PTHR43561">
    <property type="match status" value="1"/>
</dbReference>
<dbReference type="GO" id="GO:0003857">
    <property type="term" value="F:(3S)-3-hydroxyacyl-CoA dehydrogenase (NAD+) activity"/>
    <property type="evidence" value="ECO:0007669"/>
    <property type="project" value="TreeGrafter"/>
</dbReference>